<evidence type="ECO:0000313" key="1">
    <source>
        <dbReference type="EMBL" id="PQM25939.1"/>
    </source>
</evidence>
<dbReference type="RefSeq" id="WP_105999361.1">
    <property type="nucleotide sequence ID" value="NZ_CM009578.1"/>
</dbReference>
<dbReference type="Gene3D" id="3.20.20.370">
    <property type="entry name" value="Glycoside hydrolase/deacetylase"/>
    <property type="match status" value="1"/>
</dbReference>
<dbReference type="GO" id="GO:0005975">
    <property type="term" value="P:carbohydrate metabolic process"/>
    <property type="evidence" value="ECO:0007669"/>
    <property type="project" value="InterPro"/>
</dbReference>
<keyword evidence="2" id="KW-1185">Reference proteome</keyword>
<dbReference type="Pfam" id="PF10096">
    <property type="entry name" value="DUF2334"/>
    <property type="match status" value="1"/>
</dbReference>
<protein>
    <submittedName>
        <fullName evidence="1">DUF2334 domain-containing protein</fullName>
    </submittedName>
</protein>
<organism evidence="1 2">
    <name type="scientific">Sphingopyxis lindanitolerans</name>
    <dbReference type="NCBI Taxonomy" id="2054227"/>
    <lineage>
        <taxon>Bacteria</taxon>
        <taxon>Pseudomonadati</taxon>
        <taxon>Pseudomonadota</taxon>
        <taxon>Alphaproteobacteria</taxon>
        <taxon>Sphingomonadales</taxon>
        <taxon>Sphingomonadaceae</taxon>
        <taxon>Sphingopyxis</taxon>
    </lineage>
</organism>
<dbReference type="AlphaFoldDB" id="A0A2S8B0Y7"/>
<proteinExistence type="predicted"/>
<dbReference type="InterPro" id="IPR018763">
    <property type="entry name" value="DUF2334"/>
</dbReference>
<sequence length="248" mass="27391">MSGRRRLLASIHDVTPVHTARLDRLVPLVEEAIGPGRFALLVVPDFHKQGLLTADPGFGRRLRGWSDAGCEMFLHGFTHLDESRHDSSVARWKATRMTAGEGEFLGLSTHDAETRIAEGRDMIEQLIGRSIAGFVAPAWLYSEDSIAALAAQNIRMIEDHFRVWNPQTSAVLARGPVVTYASRSPVRIASSILWSRLATMLLARAQTVRLAVHPHDVDSPRLLAEIARALAAFARSHRPSPYRDLVPG</sequence>
<dbReference type="SUPFAM" id="SSF88713">
    <property type="entry name" value="Glycoside hydrolase/deacetylase"/>
    <property type="match status" value="1"/>
</dbReference>
<dbReference type="InterPro" id="IPR011330">
    <property type="entry name" value="Glyco_hydro/deAcase_b/a-brl"/>
</dbReference>
<accession>A0A2S8B0Y7</accession>
<dbReference type="OrthoDB" id="7421654at2"/>
<dbReference type="EMBL" id="PHFW01000003">
    <property type="protein sequence ID" value="PQM25939.1"/>
    <property type="molecule type" value="Genomic_DNA"/>
</dbReference>
<dbReference type="CDD" id="cd11374">
    <property type="entry name" value="CE4_u10"/>
    <property type="match status" value="1"/>
</dbReference>
<reference evidence="2" key="1">
    <citation type="submission" date="2017-11" db="EMBL/GenBank/DDBJ databases">
        <title>The complete genome sequence of Sphingopyxis pomeranensis sp. nov. strain WS5A3p.</title>
        <authorList>
            <person name="Kaminski M.A."/>
        </authorList>
    </citation>
    <scope>NUCLEOTIDE SEQUENCE [LARGE SCALE GENOMIC DNA]</scope>
    <source>
        <strain evidence="2">WS5A3p</strain>
    </source>
</reference>
<gene>
    <name evidence="1" type="ORF">CVO77_12560</name>
</gene>
<name>A0A2S8B0Y7_9SPHN</name>
<dbReference type="Proteomes" id="UP000238954">
    <property type="component" value="Chromosome"/>
</dbReference>
<comment type="caution">
    <text evidence="1">The sequence shown here is derived from an EMBL/GenBank/DDBJ whole genome shotgun (WGS) entry which is preliminary data.</text>
</comment>
<evidence type="ECO:0000313" key="2">
    <source>
        <dbReference type="Proteomes" id="UP000238954"/>
    </source>
</evidence>